<dbReference type="Gene3D" id="1.20.5.1160">
    <property type="entry name" value="Vasodilator-stimulated phosphoprotein"/>
    <property type="match status" value="1"/>
</dbReference>
<evidence type="ECO:0000256" key="6">
    <source>
        <dbReference type="ARBA" id="ARBA00022754"/>
    </source>
</evidence>
<evidence type="ECO:0000256" key="3">
    <source>
        <dbReference type="ARBA" id="ARBA00004642"/>
    </source>
</evidence>
<evidence type="ECO:0000256" key="11">
    <source>
        <dbReference type="ARBA" id="ARBA00042886"/>
    </source>
</evidence>
<dbReference type="GeneTree" id="ENSGT00940000162738"/>
<keyword evidence="7 14" id="KW-0175">Coiled coil</keyword>
<feature type="coiled-coil region" evidence="14">
    <location>
        <begin position="148"/>
        <end position="182"/>
    </location>
</feature>
<dbReference type="SUPFAM" id="SSF64593">
    <property type="entry name" value="Intermediate filament protein, coiled coil region"/>
    <property type="match status" value="1"/>
</dbReference>
<dbReference type="Pfam" id="PF00038">
    <property type="entry name" value="Filament"/>
    <property type="match status" value="1"/>
</dbReference>
<evidence type="ECO:0000256" key="4">
    <source>
        <dbReference type="ARBA" id="ARBA00022490"/>
    </source>
</evidence>
<evidence type="ECO:0000256" key="13">
    <source>
        <dbReference type="RuleBase" id="RU000685"/>
    </source>
</evidence>
<dbReference type="InterPro" id="IPR039008">
    <property type="entry name" value="IF_rod_dom"/>
</dbReference>
<evidence type="ECO:0000256" key="10">
    <source>
        <dbReference type="ARBA" id="ARBA00039429"/>
    </source>
</evidence>
<dbReference type="PANTHER" id="PTHR45616">
    <property type="entry name" value="GATA-TYPE DOMAIN-CONTAINING PROTEIN"/>
    <property type="match status" value="1"/>
</dbReference>
<protein>
    <recommendedName>
        <fullName evidence="10">Keratin, type II cytoskeletal 8</fullName>
    </recommendedName>
    <alternativeName>
        <fullName evidence="12">Cytokeratin-8</fullName>
    </alternativeName>
    <alternativeName>
        <fullName evidence="11">Keratin-8</fullName>
    </alternativeName>
</protein>
<dbReference type="PANTHER" id="PTHR45616:SF26">
    <property type="entry name" value="KERATIN, TYPE II CYTOSKELETAL 8"/>
    <property type="match status" value="1"/>
</dbReference>
<evidence type="ECO:0000313" key="17">
    <source>
        <dbReference type="Proteomes" id="UP000694380"/>
    </source>
</evidence>
<dbReference type="PROSITE" id="PS00226">
    <property type="entry name" value="IF_ROD_1"/>
    <property type="match status" value="1"/>
</dbReference>
<reference evidence="16" key="2">
    <citation type="submission" date="2025-09" db="UniProtKB">
        <authorList>
            <consortium name="Ensembl"/>
        </authorList>
    </citation>
    <scope>IDENTIFICATION</scope>
</reference>
<evidence type="ECO:0000256" key="1">
    <source>
        <dbReference type="ARBA" id="ARBA00004109"/>
    </source>
</evidence>
<dbReference type="Proteomes" id="UP000694380">
    <property type="component" value="Unplaced"/>
</dbReference>
<dbReference type="PROSITE" id="PS51842">
    <property type="entry name" value="IF_ROD_2"/>
    <property type="match status" value="1"/>
</dbReference>
<dbReference type="GO" id="GO:0045109">
    <property type="term" value="P:intermediate filament organization"/>
    <property type="evidence" value="ECO:0007669"/>
    <property type="project" value="TreeGrafter"/>
</dbReference>
<dbReference type="InterPro" id="IPR018039">
    <property type="entry name" value="IF_conserved"/>
</dbReference>
<dbReference type="FunFam" id="1.20.5.170:FF:000004">
    <property type="entry name" value="Keratin, type II cytoskeletal 5"/>
    <property type="match status" value="1"/>
</dbReference>
<evidence type="ECO:0000313" key="16">
    <source>
        <dbReference type="Ensembl" id="ENSCPBP00000027814.1"/>
    </source>
</evidence>
<keyword evidence="6 13" id="KW-0403">Intermediate filament</keyword>
<gene>
    <name evidence="16" type="primary">LOC101939638</name>
</gene>
<dbReference type="Gene3D" id="1.20.5.500">
    <property type="entry name" value="Single helix bin"/>
    <property type="match status" value="1"/>
</dbReference>
<evidence type="ECO:0000256" key="8">
    <source>
        <dbReference type="ARBA" id="ARBA00023242"/>
    </source>
</evidence>
<dbReference type="FunFam" id="1.20.5.500:FF:000001">
    <property type="entry name" value="Type II keratin 23"/>
    <property type="match status" value="1"/>
</dbReference>
<dbReference type="GO" id="GO:0030280">
    <property type="term" value="F:structural constituent of skin epidermis"/>
    <property type="evidence" value="ECO:0007669"/>
    <property type="project" value="TreeGrafter"/>
</dbReference>
<proteinExistence type="inferred from homology"/>
<evidence type="ECO:0000256" key="9">
    <source>
        <dbReference type="ARBA" id="ARBA00037766"/>
    </source>
</evidence>
<evidence type="ECO:0000256" key="5">
    <source>
        <dbReference type="ARBA" id="ARBA00022744"/>
    </source>
</evidence>
<name>A0A8C3I3C8_CHRPI</name>
<dbReference type="Ensembl" id="ENSCPBT00000032717.1">
    <property type="protein sequence ID" value="ENSCPBP00000027814.1"/>
    <property type="gene ID" value="ENSCPBG00000019615.1"/>
</dbReference>
<dbReference type="Gene3D" id="1.20.5.170">
    <property type="match status" value="1"/>
</dbReference>
<keyword evidence="17" id="KW-1185">Reference proteome</keyword>
<organism evidence="16 17">
    <name type="scientific">Chrysemys picta bellii</name>
    <name type="common">Western painted turtle</name>
    <name type="synonym">Emys bellii</name>
    <dbReference type="NCBI Taxonomy" id="8478"/>
    <lineage>
        <taxon>Eukaryota</taxon>
        <taxon>Metazoa</taxon>
        <taxon>Chordata</taxon>
        <taxon>Craniata</taxon>
        <taxon>Vertebrata</taxon>
        <taxon>Euteleostomi</taxon>
        <taxon>Archelosauria</taxon>
        <taxon>Testudinata</taxon>
        <taxon>Testudines</taxon>
        <taxon>Cryptodira</taxon>
        <taxon>Durocryptodira</taxon>
        <taxon>Testudinoidea</taxon>
        <taxon>Emydidae</taxon>
        <taxon>Chrysemys</taxon>
    </lineage>
</organism>
<keyword evidence="8" id="KW-0539">Nucleus</keyword>
<dbReference type="GO" id="GO:0005615">
    <property type="term" value="C:extracellular space"/>
    <property type="evidence" value="ECO:0007669"/>
    <property type="project" value="TreeGrafter"/>
</dbReference>
<dbReference type="AlphaFoldDB" id="A0A8C3I3C8"/>
<reference evidence="16" key="1">
    <citation type="submission" date="2025-08" db="UniProtKB">
        <authorList>
            <consortium name="Ensembl"/>
        </authorList>
    </citation>
    <scope>IDENTIFICATION</scope>
</reference>
<dbReference type="GO" id="GO:0031424">
    <property type="term" value="P:keratinization"/>
    <property type="evidence" value="ECO:0007669"/>
    <property type="project" value="TreeGrafter"/>
</dbReference>
<evidence type="ECO:0000256" key="2">
    <source>
        <dbReference type="ARBA" id="ARBA00004496"/>
    </source>
</evidence>
<evidence type="ECO:0000256" key="14">
    <source>
        <dbReference type="SAM" id="Coils"/>
    </source>
</evidence>
<comment type="function">
    <text evidence="9">Together with KRT19, helps to link the contractile apparatus to dystrophin at the costameres of striated muscle.</text>
</comment>
<evidence type="ECO:0000256" key="7">
    <source>
        <dbReference type="ARBA" id="ARBA00023054"/>
    </source>
</evidence>
<evidence type="ECO:0000256" key="12">
    <source>
        <dbReference type="ARBA" id="ARBA00042964"/>
    </source>
</evidence>
<keyword evidence="4" id="KW-0963">Cytoplasm</keyword>
<feature type="domain" description="IF rod" evidence="15">
    <location>
        <begin position="1"/>
        <end position="352"/>
    </location>
</feature>
<feature type="coiled-coil region" evidence="14">
    <location>
        <begin position="210"/>
        <end position="323"/>
    </location>
</feature>
<comment type="subcellular location">
    <subcellularLocation>
        <location evidence="2">Cytoplasm</location>
    </subcellularLocation>
    <subcellularLocation>
        <location evidence="1">Nucleus matrix</location>
    </subcellularLocation>
    <subcellularLocation>
        <location evidence="3">Nucleus</location>
        <location evidence="3">Nucleoplasm</location>
    </subcellularLocation>
</comment>
<accession>A0A8C3I3C8</accession>
<comment type="similarity">
    <text evidence="13">Belongs to the intermediate filament family.</text>
</comment>
<keyword evidence="5" id="KW-0416">Keratin</keyword>
<dbReference type="GO" id="GO:0045095">
    <property type="term" value="C:keratin filament"/>
    <property type="evidence" value="ECO:0007669"/>
    <property type="project" value="TreeGrafter"/>
</dbReference>
<dbReference type="SMART" id="SM01391">
    <property type="entry name" value="Filament"/>
    <property type="match status" value="1"/>
</dbReference>
<sequence length="409" mass="45915">MSVISVNKKYRSSPHNFSSQSYAFTGHSRTSPVTYAISSPGGSKFRGARSPLGLGMSGGVGIEGTLAAVNFNRSLMSPIGIGLDPEIQRVKAEEKEQIKTLNNKFAHFINKVSLGWSNAKRPLFDRWIYEINNRSERENQFVLTKKDVDEAYIKKQELEVKLQSLTDEINFLMELYAKELRELQADVEMSNNPVVISVDSSPKLDVDSIIAEARVQYEKMAENSREEAENKYRITYEQIQEKAGQHGEELRAAKAEINELNWMIQRIRAEIAALKEQNAKLEANIVQAEEQGKLAVADATGKLQKMEHALQKAKEDMVVQLREYQALMNLKLALDIEIATYRKLLEGEESRLDSSMQNLSILTKTTGYTSKYISLGAPGRSWAAHRAGGEQNLRDGFCHVGQRAAICPL</sequence>
<evidence type="ECO:0000259" key="15">
    <source>
        <dbReference type="PROSITE" id="PS51842"/>
    </source>
</evidence>